<organism evidence="1 2">
    <name type="scientific">Paramecium sonneborni</name>
    <dbReference type="NCBI Taxonomy" id="65129"/>
    <lineage>
        <taxon>Eukaryota</taxon>
        <taxon>Sar</taxon>
        <taxon>Alveolata</taxon>
        <taxon>Ciliophora</taxon>
        <taxon>Intramacronucleata</taxon>
        <taxon>Oligohymenophorea</taxon>
        <taxon>Peniculida</taxon>
        <taxon>Parameciidae</taxon>
        <taxon>Paramecium</taxon>
    </lineage>
</organism>
<name>A0A8S1RJY7_9CILI</name>
<protein>
    <submittedName>
        <fullName evidence="1">Uncharacterized protein</fullName>
    </submittedName>
</protein>
<reference evidence="1" key="1">
    <citation type="submission" date="2021-01" db="EMBL/GenBank/DDBJ databases">
        <authorList>
            <consortium name="Genoscope - CEA"/>
            <person name="William W."/>
        </authorList>
    </citation>
    <scope>NUCLEOTIDE SEQUENCE</scope>
</reference>
<keyword evidence="2" id="KW-1185">Reference proteome</keyword>
<dbReference type="AlphaFoldDB" id="A0A8S1RJY7"/>
<comment type="caution">
    <text evidence="1">The sequence shown here is derived from an EMBL/GenBank/DDBJ whole genome shotgun (WGS) entry which is preliminary data.</text>
</comment>
<evidence type="ECO:0000313" key="2">
    <source>
        <dbReference type="Proteomes" id="UP000692954"/>
    </source>
</evidence>
<accession>A0A8S1RJY7</accession>
<evidence type="ECO:0000313" key="1">
    <source>
        <dbReference type="EMBL" id="CAD8127224.1"/>
    </source>
</evidence>
<gene>
    <name evidence="1" type="ORF">PSON_ATCC_30995.1.T1740030</name>
</gene>
<proteinExistence type="predicted"/>
<sequence length="215" mass="26602">MFSISLIQIQFTSFNYSLIDQQNNLQYYLRKGFERCFFVEFSKNQFYFTECHIASILKEAPFNSNRNIFVQGIIKIFNYLCIDLLKILFMCLRMQFLNINRILHQKYYFWKKLRFQRRSIFQFFDLKAIEDLNQNLQDLELQSTNTNYIIVDDVVQKKKANFQKHINTIILEFQRIFQYQLQKRFKYKHLFKWLQFLGLNFTSILFDFYKKKQFQ</sequence>
<dbReference type="Proteomes" id="UP000692954">
    <property type="component" value="Unassembled WGS sequence"/>
</dbReference>
<dbReference type="EMBL" id="CAJJDN010000174">
    <property type="protein sequence ID" value="CAD8127224.1"/>
    <property type="molecule type" value="Genomic_DNA"/>
</dbReference>